<dbReference type="EMBL" id="CAJOBC010000813">
    <property type="protein sequence ID" value="CAF3628560.1"/>
    <property type="molecule type" value="Genomic_DNA"/>
</dbReference>
<dbReference type="EMBL" id="CAJOBA010076255">
    <property type="protein sequence ID" value="CAF4419299.1"/>
    <property type="molecule type" value="Genomic_DNA"/>
</dbReference>
<evidence type="ECO:0000313" key="4">
    <source>
        <dbReference type="EMBL" id="CAF4419299.1"/>
    </source>
</evidence>
<evidence type="ECO:0000313" key="3">
    <source>
        <dbReference type="EMBL" id="CAF3628560.1"/>
    </source>
</evidence>
<reference evidence="1" key="1">
    <citation type="submission" date="2021-02" db="EMBL/GenBank/DDBJ databases">
        <authorList>
            <person name="Nowell W R."/>
        </authorList>
    </citation>
    <scope>NUCLEOTIDE SEQUENCE</scope>
</reference>
<sequence>MQRLERENEIELDRVRAYKSETEQLRSKTLSAPSGQASRNRTKDIFNILEPSINYVLKNDDVQVALK</sequence>
<proteinExistence type="predicted"/>
<gene>
    <name evidence="1" type="ORF">GPM918_LOCUS5574</name>
    <name evidence="2" type="ORF">OVA965_LOCUS42454</name>
    <name evidence="3" type="ORF">SRO942_LOCUS5574</name>
    <name evidence="4" type="ORF">TMI583_LOCUS44380</name>
</gene>
<protein>
    <submittedName>
        <fullName evidence="1">Uncharacterized protein</fullName>
    </submittedName>
</protein>
<dbReference type="AlphaFoldDB" id="A0A813VQY4"/>
<dbReference type="Proteomes" id="UP000682733">
    <property type="component" value="Unassembled WGS sequence"/>
</dbReference>
<keyword evidence="5" id="KW-1185">Reference proteome</keyword>
<evidence type="ECO:0000313" key="5">
    <source>
        <dbReference type="Proteomes" id="UP000663829"/>
    </source>
</evidence>
<evidence type="ECO:0000313" key="1">
    <source>
        <dbReference type="EMBL" id="CAF0841197.1"/>
    </source>
</evidence>
<accession>A0A813VQY4</accession>
<organism evidence="1 5">
    <name type="scientific">Didymodactylos carnosus</name>
    <dbReference type="NCBI Taxonomy" id="1234261"/>
    <lineage>
        <taxon>Eukaryota</taxon>
        <taxon>Metazoa</taxon>
        <taxon>Spiralia</taxon>
        <taxon>Gnathifera</taxon>
        <taxon>Rotifera</taxon>
        <taxon>Eurotatoria</taxon>
        <taxon>Bdelloidea</taxon>
        <taxon>Philodinida</taxon>
        <taxon>Philodinidae</taxon>
        <taxon>Didymodactylos</taxon>
    </lineage>
</organism>
<evidence type="ECO:0000313" key="2">
    <source>
        <dbReference type="EMBL" id="CAF1607360.1"/>
    </source>
</evidence>
<comment type="caution">
    <text evidence="1">The sequence shown here is derived from an EMBL/GenBank/DDBJ whole genome shotgun (WGS) entry which is preliminary data.</text>
</comment>
<dbReference type="EMBL" id="CAJNOQ010000813">
    <property type="protein sequence ID" value="CAF0841197.1"/>
    <property type="molecule type" value="Genomic_DNA"/>
</dbReference>
<dbReference type="Proteomes" id="UP000677228">
    <property type="component" value="Unassembled WGS sequence"/>
</dbReference>
<dbReference type="Proteomes" id="UP000681722">
    <property type="component" value="Unassembled WGS sequence"/>
</dbReference>
<dbReference type="Proteomes" id="UP000663829">
    <property type="component" value="Unassembled WGS sequence"/>
</dbReference>
<name>A0A813VQY4_9BILA</name>
<dbReference type="EMBL" id="CAJNOK010052161">
    <property type="protein sequence ID" value="CAF1607360.1"/>
    <property type="molecule type" value="Genomic_DNA"/>
</dbReference>